<dbReference type="EMBL" id="SNYC01000006">
    <property type="protein sequence ID" value="TDQ07370.1"/>
    <property type="molecule type" value="Genomic_DNA"/>
</dbReference>
<dbReference type="SUPFAM" id="SSF53822">
    <property type="entry name" value="Periplasmic binding protein-like I"/>
    <property type="match status" value="1"/>
</dbReference>
<dbReference type="CDD" id="cd06268">
    <property type="entry name" value="PBP1_ABC_transporter_LIVBP-like"/>
    <property type="match status" value="1"/>
</dbReference>
<comment type="caution">
    <text evidence="1">The sequence shown here is derived from an EMBL/GenBank/DDBJ whole genome shotgun (WGS) entry which is preliminary data.</text>
</comment>
<evidence type="ECO:0000313" key="1">
    <source>
        <dbReference type="EMBL" id="TDQ07370.1"/>
    </source>
</evidence>
<name>A0A4R6SQX9_9SPHI</name>
<dbReference type="Proteomes" id="UP000295620">
    <property type="component" value="Unassembled WGS sequence"/>
</dbReference>
<dbReference type="RefSeq" id="WP_133577347.1">
    <property type="nucleotide sequence ID" value="NZ_SNYC01000006.1"/>
</dbReference>
<reference evidence="1 2" key="1">
    <citation type="submission" date="2019-03" db="EMBL/GenBank/DDBJ databases">
        <title>Genomic Encyclopedia of Archaeal and Bacterial Type Strains, Phase II (KMG-II): from individual species to whole genera.</title>
        <authorList>
            <person name="Goeker M."/>
        </authorList>
    </citation>
    <scope>NUCLEOTIDE SEQUENCE [LARGE SCALE GENOMIC DNA]</scope>
    <source>
        <strain evidence="1 2">DSM 19035</strain>
    </source>
</reference>
<dbReference type="Gene3D" id="3.40.50.2300">
    <property type="match status" value="2"/>
</dbReference>
<dbReference type="AlphaFoldDB" id="A0A4R6SQX9"/>
<accession>A0A4R6SQX9</accession>
<proteinExistence type="predicted"/>
<evidence type="ECO:0000313" key="2">
    <source>
        <dbReference type="Proteomes" id="UP000295620"/>
    </source>
</evidence>
<gene>
    <name evidence="1" type="ORF">ATK78_3491</name>
</gene>
<dbReference type="OrthoDB" id="2149800at2"/>
<dbReference type="InterPro" id="IPR028082">
    <property type="entry name" value="Peripla_BP_I"/>
</dbReference>
<sequence>MILALNHQPQLSGNKHWLIICLGLFLASCSPKINTNVKKPDIPKSVEKETVKPDVKFTQATISLLVPFKLNEIRLKTATRAEVEKAAMAIDFYQGFKLGVDSAAALGLNFKLKVYDTRDENAQIDGLIQNGSLLGSDLIIGPVFPQGLKHITSYSLSKGIPVVSPLAASHPAEFKNPNLISLVSNVDLHAQKIGDYINKHYNPAQTVVVLINPKSASDELMAKPLRTYFANPSRKFLLQEFGSVFTMETKLIRNKKYVIIVCSDDQKFVVPTLDKLVKMKNAGLAVDLYGHPGWIKQNYNTDKLQALNTAVTSSYKVDYTRSTVKTFIIKYRAAYHFEPGEYAFKGFDTGFYFAKLLAEHGLDYLKYMERERYNGLQNDFSFRKDPELGYINTSLMLLKYQDFTLKNME</sequence>
<organism evidence="1 2">
    <name type="scientific">Pedobacter metabolipauper</name>
    <dbReference type="NCBI Taxonomy" id="425513"/>
    <lineage>
        <taxon>Bacteria</taxon>
        <taxon>Pseudomonadati</taxon>
        <taxon>Bacteroidota</taxon>
        <taxon>Sphingobacteriia</taxon>
        <taxon>Sphingobacteriales</taxon>
        <taxon>Sphingobacteriaceae</taxon>
        <taxon>Pedobacter</taxon>
    </lineage>
</organism>
<protein>
    <submittedName>
        <fullName evidence="1">ABC-type branched-subunit amino acid transport system substrate-binding protein</fullName>
    </submittedName>
</protein>
<keyword evidence="2" id="KW-1185">Reference proteome</keyword>